<feature type="transmembrane region" description="Helical" evidence="10">
    <location>
        <begin position="15"/>
        <end position="35"/>
    </location>
</feature>
<dbReference type="PANTHER" id="PTHR48176">
    <property type="entry name" value="DDRGK DOMAIN-CONTAINING PROTEIN 1"/>
    <property type="match status" value="1"/>
</dbReference>
<comment type="similarity">
    <text evidence="2">Belongs to the DDRGK1 family.</text>
</comment>
<feature type="compositionally biased region" description="Acidic residues" evidence="9">
    <location>
        <begin position="85"/>
        <end position="119"/>
    </location>
</feature>
<evidence type="ECO:0000256" key="3">
    <source>
        <dbReference type="ARBA" id="ARBA00018218"/>
    </source>
</evidence>
<dbReference type="InterPro" id="IPR019153">
    <property type="entry name" value="DDRGK_dom-contain"/>
</dbReference>
<protein>
    <recommendedName>
        <fullName evidence="3">DDRGK domain-containing protein 1</fullName>
    </recommendedName>
</protein>
<dbReference type="SMART" id="SM01128">
    <property type="entry name" value="DDRGK"/>
    <property type="match status" value="1"/>
</dbReference>
<keyword evidence="7 10" id="KW-1133">Transmembrane helix</keyword>
<keyword evidence="5" id="KW-0833">Ubl conjugation pathway</keyword>
<feature type="region of interest" description="Disordered" evidence="9">
    <location>
        <begin position="41"/>
        <end position="188"/>
    </location>
</feature>
<evidence type="ECO:0000256" key="9">
    <source>
        <dbReference type="SAM" id="MobiDB-lite"/>
    </source>
</evidence>
<sequence>MAEDKHQPQSMGFDLIFLIIGLLGLTGLALALYVVMSKTDAPKKKDLKPEPETNSKPLSRQQRRLRNRKSRRGMAAAESAAVKEDEQEDSDENEEDNELNDGAAENDGDTIDVEDEEGFDNLTNKQMRRAVKKREARERREAMEAARKAREEQMDARSSAYDEKQKKKEEERMQKQEESRKRMEEEKQKAEEEFEQWKDLISVVEEGSNEKYEEDEVQDRLRLFIEHVREKKVVMLEELAIVFNLRTQEAINRLESLEKMGRITGVFDDRGKFIYITKQEMEQVTAFILKKGRISISEVAKESNKLIDLNPKNINIPNENMKKGNENDQDNI</sequence>
<keyword evidence="6" id="KW-0256">Endoplasmic reticulum</keyword>
<keyword evidence="4 10" id="KW-0812">Transmembrane</keyword>
<dbReference type="FunFam" id="1.10.10.10:FF:000143">
    <property type="entry name" value="DDRGK domain-containing protein 1"/>
    <property type="match status" value="1"/>
</dbReference>
<accession>A0A7S3PIA7</accession>
<evidence type="ECO:0000256" key="8">
    <source>
        <dbReference type="ARBA" id="ARBA00023136"/>
    </source>
</evidence>
<dbReference type="PANTHER" id="PTHR48176:SF1">
    <property type="entry name" value="DDRGK DOMAIN-CONTAINING PROTEIN 1"/>
    <property type="match status" value="1"/>
</dbReference>
<dbReference type="Gene3D" id="1.10.10.10">
    <property type="entry name" value="Winged helix-like DNA-binding domain superfamily/Winged helix DNA-binding domain"/>
    <property type="match status" value="1"/>
</dbReference>
<evidence type="ECO:0000256" key="10">
    <source>
        <dbReference type="SAM" id="Phobius"/>
    </source>
</evidence>
<dbReference type="InterPro" id="IPR036388">
    <property type="entry name" value="WH-like_DNA-bd_sf"/>
</dbReference>
<reference evidence="11" key="1">
    <citation type="submission" date="2021-01" db="EMBL/GenBank/DDBJ databases">
        <authorList>
            <person name="Corre E."/>
            <person name="Pelletier E."/>
            <person name="Niang G."/>
            <person name="Scheremetjew M."/>
            <person name="Finn R."/>
            <person name="Kale V."/>
            <person name="Holt S."/>
            <person name="Cochrane G."/>
            <person name="Meng A."/>
            <person name="Brown T."/>
            <person name="Cohen L."/>
        </authorList>
    </citation>
    <scope>NUCLEOTIDE SEQUENCE</scope>
    <source>
        <strain evidence="11">GSBS06</strain>
    </source>
</reference>
<comment type="subcellular location">
    <subcellularLocation>
        <location evidence="1">Endoplasmic reticulum membrane</location>
        <topology evidence="1">Single-pass membrane protein</topology>
    </subcellularLocation>
</comment>
<evidence type="ECO:0000256" key="6">
    <source>
        <dbReference type="ARBA" id="ARBA00022824"/>
    </source>
</evidence>
<dbReference type="EMBL" id="HBIN01013679">
    <property type="protein sequence ID" value="CAE0440194.1"/>
    <property type="molecule type" value="Transcribed_RNA"/>
</dbReference>
<feature type="compositionally biased region" description="Basic and acidic residues" evidence="9">
    <location>
        <begin position="133"/>
        <end position="188"/>
    </location>
</feature>
<evidence type="ECO:0000256" key="2">
    <source>
        <dbReference type="ARBA" id="ARBA00009829"/>
    </source>
</evidence>
<dbReference type="InterPro" id="IPR036390">
    <property type="entry name" value="WH_DNA-bd_sf"/>
</dbReference>
<dbReference type="SUPFAM" id="SSF46785">
    <property type="entry name" value="Winged helix' DNA-binding domain"/>
    <property type="match status" value="1"/>
</dbReference>
<evidence type="ECO:0000313" key="11">
    <source>
        <dbReference type="EMBL" id="CAE0440194.1"/>
    </source>
</evidence>
<feature type="compositionally biased region" description="Basic and acidic residues" evidence="9">
    <location>
        <begin position="41"/>
        <end position="53"/>
    </location>
</feature>
<evidence type="ECO:0000256" key="1">
    <source>
        <dbReference type="ARBA" id="ARBA00004389"/>
    </source>
</evidence>
<evidence type="ECO:0000256" key="4">
    <source>
        <dbReference type="ARBA" id="ARBA00022692"/>
    </source>
</evidence>
<dbReference type="InterPro" id="IPR050899">
    <property type="entry name" value="DDRGK_domain-containing"/>
</dbReference>
<evidence type="ECO:0000256" key="7">
    <source>
        <dbReference type="ARBA" id="ARBA00022989"/>
    </source>
</evidence>
<dbReference type="GO" id="GO:0005789">
    <property type="term" value="C:endoplasmic reticulum membrane"/>
    <property type="evidence" value="ECO:0007669"/>
    <property type="project" value="UniProtKB-SubCell"/>
</dbReference>
<feature type="compositionally biased region" description="Basic residues" evidence="9">
    <location>
        <begin position="61"/>
        <end position="72"/>
    </location>
</feature>
<dbReference type="Pfam" id="PF09756">
    <property type="entry name" value="DDRGK"/>
    <property type="match status" value="1"/>
</dbReference>
<keyword evidence="8 10" id="KW-0472">Membrane</keyword>
<dbReference type="GO" id="GO:0044389">
    <property type="term" value="F:ubiquitin-like protein ligase binding"/>
    <property type="evidence" value="ECO:0007669"/>
    <property type="project" value="TreeGrafter"/>
</dbReference>
<dbReference type="AlphaFoldDB" id="A0A7S3PIA7"/>
<gene>
    <name evidence="11" type="ORF">ASTO00021_LOCUS10342</name>
</gene>
<evidence type="ECO:0000256" key="5">
    <source>
        <dbReference type="ARBA" id="ARBA00022786"/>
    </source>
</evidence>
<name>A0A7S3PIA7_9STRA</name>
<organism evidence="11">
    <name type="scientific">Aplanochytrium stocchinoi</name>
    <dbReference type="NCBI Taxonomy" id="215587"/>
    <lineage>
        <taxon>Eukaryota</taxon>
        <taxon>Sar</taxon>
        <taxon>Stramenopiles</taxon>
        <taxon>Bigyra</taxon>
        <taxon>Labyrinthulomycetes</taxon>
        <taxon>Thraustochytrida</taxon>
        <taxon>Thraustochytriidae</taxon>
        <taxon>Aplanochytrium</taxon>
    </lineage>
</organism>
<proteinExistence type="inferred from homology"/>